<evidence type="ECO:0000313" key="2">
    <source>
        <dbReference type="Proteomes" id="UP000433737"/>
    </source>
</evidence>
<comment type="caution">
    <text evidence="1">The sequence shown here is derived from an EMBL/GenBank/DDBJ whole genome shotgun (WGS) entry which is preliminary data.</text>
</comment>
<proteinExistence type="predicted"/>
<dbReference type="Proteomes" id="UP000433737">
    <property type="component" value="Unassembled WGS sequence"/>
</dbReference>
<reference evidence="1 2" key="1">
    <citation type="submission" date="2019-10" db="EMBL/GenBank/DDBJ databases">
        <authorList>
            <person name="Karimi E."/>
        </authorList>
    </citation>
    <scope>NUCLEOTIDE SEQUENCE [LARGE SCALE GENOMIC DNA]</scope>
    <source>
        <strain evidence="1">Pantoea sp. 111</strain>
    </source>
</reference>
<dbReference type="EMBL" id="CABWMH010000056">
    <property type="protein sequence ID" value="VXC65719.1"/>
    <property type="molecule type" value="Genomic_DNA"/>
</dbReference>
<evidence type="ECO:0000313" key="1">
    <source>
        <dbReference type="EMBL" id="VXC65719.1"/>
    </source>
</evidence>
<protein>
    <submittedName>
        <fullName evidence="1">Uncharacterized protein</fullName>
    </submittedName>
</protein>
<accession>A0AAX3JD38</accession>
<name>A0AAX3JD38_9GAMM</name>
<dbReference type="AlphaFoldDB" id="A0AAX3JD38"/>
<sequence>MIIFAYAFQPAPAPAGSVILREDSKKEDCTQIITTNHNGVAQILFCCSSTVSLILFY</sequence>
<gene>
    <name evidence="1" type="ORF">PANT111_90062</name>
</gene>
<organism evidence="1 2">
    <name type="scientific">Pantoea brenneri</name>
    <dbReference type="NCBI Taxonomy" id="472694"/>
    <lineage>
        <taxon>Bacteria</taxon>
        <taxon>Pseudomonadati</taxon>
        <taxon>Pseudomonadota</taxon>
        <taxon>Gammaproteobacteria</taxon>
        <taxon>Enterobacterales</taxon>
        <taxon>Erwiniaceae</taxon>
        <taxon>Pantoea</taxon>
    </lineage>
</organism>